<sequence>MNTMVRVGRGFLKWILSRTVWNDWCSSLKVVGEEKSNFLFCIALMCQTLISQELQLNSVSERWPSRRITPRITSRTRLTGTVSRSQGSTDTLPPKEWIPSS</sequence>
<accession>A0AAU9NWQ5</accession>
<gene>
    <name evidence="2" type="ORF">LVIROSA_LOCUS28237</name>
</gene>
<organism evidence="2 3">
    <name type="scientific">Lactuca virosa</name>
    <dbReference type="NCBI Taxonomy" id="75947"/>
    <lineage>
        <taxon>Eukaryota</taxon>
        <taxon>Viridiplantae</taxon>
        <taxon>Streptophyta</taxon>
        <taxon>Embryophyta</taxon>
        <taxon>Tracheophyta</taxon>
        <taxon>Spermatophyta</taxon>
        <taxon>Magnoliopsida</taxon>
        <taxon>eudicotyledons</taxon>
        <taxon>Gunneridae</taxon>
        <taxon>Pentapetalae</taxon>
        <taxon>asterids</taxon>
        <taxon>campanulids</taxon>
        <taxon>Asterales</taxon>
        <taxon>Asteraceae</taxon>
        <taxon>Cichorioideae</taxon>
        <taxon>Cichorieae</taxon>
        <taxon>Lactucinae</taxon>
        <taxon>Lactuca</taxon>
    </lineage>
</organism>
<proteinExistence type="predicted"/>
<dbReference type="Proteomes" id="UP001157418">
    <property type="component" value="Unassembled WGS sequence"/>
</dbReference>
<keyword evidence="3" id="KW-1185">Reference proteome</keyword>
<feature type="region of interest" description="Disordered" evidence="1">
    <location>
        <begin position="77"/>
        <end position="101"/>
    </location>
</feature>
<protein>
    <submittedName>
        <fullName evidence="2">Uncharacterized protein</fullName>
    </submittedName>
</protein>
<evidence type="ECO:0000313" key="2">
    <source>
        <dbReference type="EMBL" id="CAH1442235.1"/>
    </source>
</evidence>
<reference evidence="2 3" key="1">
    <citation type="submission" date="2022-01" db="EMBL/GenBank/DDBJ databases">
        <authorList>
            <person name="Xiong W."/>
            <person name="Schranz E."/>
        </authorList>
    </citation>
    <scope>NUCLEOTIDE SEQUENCE [LARGE SCALE GENOMIC DNA]</scope>
</reference>
<dbReference type="EMBL" id="CAKMRJ010005412">
    <property type="protein sequence ID" value="CAH1442235.1"/>
    <property type="molecule type" value="Genomic_DNA"/>
</dbReference>
<evidence type="ECO:0000256" key="1">
    <source>
        <dbReference type="SAM" id="MobiDB-lite"/>
    </source>
</evidence>
<feature type="compositionally biased region" description="Polar residues" evidence="1">
    <location>
        <begin position="78"/>
        <end position="91"/>
    </location>
</feature>
<comment type="caution">
    <text evidence="2">The sequence shown here is derived from an EMBL/GenBank/DDBJ whole genome shotgun (WGS) entry which is preliminary data.</text>
</comment>
<evidence type="ECO:0000313" key="3">
    <source>
        <dbReference type="Proteomes" id="UP001157418"/>
    </source>
</evidence>
<dbReference type="AlphaFoldDB" id="A0AAU9NWQ5"/>
<name>A0AAU9NWQ5_9ASTR</name>